<evidence type="ECO:0000256" key="2">
    <source>
        <dbReference type="ARBA" id="ARBA00022679"/>
    </source>
</evidence>
<keyword evidence="2" id="KW-0808">Transferase</keyword>
<dbReference type="InterPro" id="IPR042231">
    <property type="entry name" value="Cho/carn_acyl_trans_2"/>
</dbReference>
<feature type="binding site" evidence="5">
    <location>
        <position position="569"/>
    </location>
    <ligand>
        <name>CoA</name>
        <dbReference type="ChEBI" id="CHEBI:57287"/>
    </ligand>
</feature>
<dbReference type="SUPFAM" id="SSF52777">
    <property type="entry name" value="CoA-dependent acyltransferases"/>
    <property type="match status" value="2"/>
</dbReference>
<feature type="binding site" evidence="5">
    <location>
        <position position="466"/>
    </location>
    <ligand>
        <name>(R)-carnitine</name>
        <dbReference type="ChEBI" id="CHEBI:16347"/>
    </ligand>
</feature>
<dbReference type="EMBL" id="JAKMXF010000014">
    <property type="protein sequence ID" value="KAI6661345.1"/>
    <property type="molecule type" value="Genomic_DNA"/>
</dbReference>
<dbReference type="PANTHER" id="PTHR22589:SF103">
    <property type="entry name" value="CARNITINE O-ACETYL-TRANSFERASE, ISOFORM A-RELATED"/>
    <property type="match status" value="1"/>
</dbReference>
<dbReference type="GO" id="GO:0005777">
    <property type="term" value="C:peroxisome"/>
    <property type="evidence" value="ECO:0007669"/>
    <property type="project" value="TreeGrafter"/>
</dbReference>
<comment type="similarity">
    <text evidence="1">Belongs to the carnitine/choline acetyltransferase family.</text>
</comment>
<dbReference type="AlphaFoldDB" id="A0AAV7KKL8"/>
<feature type="active site" description="Proton acceptor" evidence="4">
    <location>
        <position position="356"/>
    </location>
</feature>
<dbReference type="InterPro" id="IPR023213">
    <property type="entry name" value="CAT-like_dom_sf"/>
</dbReference>
<dbReference type="Gene3D" id="3.30.559.10">
    <property type="entry name" value="Chloramphenicol acetyltransferase-like domain"/>
    <property type="match status" value="1"/>
</dbReference>
<feature type="binding site" evidence="5">
    <location>
        <position position="468"/>
    </location>
    <ligand>
        <name>(R)-carnitine</name>
        <dbReference type="ChEBI" id="CHEBI:16347"/>
    </ligand>
</feature>
<organism evidence="7 8">
    <name type="scientific">Oopsacas minuta</name>
    <dbReference type="NCBI Taxonomy" id="111878"/>
    <lineage>
        <taxon>Eukaryota</taxon>
        <taxon>Metazoa</taxon>
        <taxon>Porifera</taxon>
        <taxon>Hexactinellida</taxon>
        <taxon>Hexasterophora</taxon>
        <taxon>Lyssacinosida</taxon>
        <taxon>Leucopsacidae</taxon>
        <taxon>Oopsacas</taxon>
    </lineage>
</organism>
<feature type="binding site" evidence="5">
    <location>
        <position position="479"/>
    </location>
    <ligand>
        <name>(R)-carnitine</name>
        <dbReference type="ChEBI" id="CHEBI:16347"/>
    </ligand>
</feature>
<feature type="binding site" evidence="5">
    <location>
        <position position="433"/>
    </location>
    <ligand>
        <name>CoA</name>
        <dbReference type="ChEBI" id="CHEBI:57287"/>
    </ligand>
</feature>
<comment type="caution">
    <text evidence="7">The sequence shown here is derived from an EMBL/GenBank/DDBJ whole genome shotgun (WGS) entry which is preliminary data.</text>
</comment>
<dbReference type="InterPro" id="IPR000542">
    <property type="entry name" value="Carn_acyl_trans"/>
</dbReference>
<keyword evidence="8" id="KW-1185">Reference proteome</keyword>
<dbReference type="PROSITE" id="PS00439">
    <property type="entry name" value="ACYLTRANSF_C_1"/>
    <property type="match status" value="1"/>
</dbReference>
<name>A0AAV7KKL8_9METZ</name>
<dbReference type="Proteomes" id="UP001165289">
    <property type="component" value="Unassembled WGS sequence"/>
</dbReference>
<feature type="binding site" evidence="5">
    <location>
        <position position="518"/>
    </location>
    <ligand>
        <name>CoA</name>
        <dbReference type="ChEBI" id="CHEBI:57287"/>
    </ligand>
</feature>
<protein>
    <submittedName>
        <fullName evidence="7">Carnitine O-acetyltransferase</fullName>
    </submittedName>
</protein>
<evidence type="ECO:0000256" key="1">
    <source>
        <dbReference type="ARBA" id="ARBA00005232"/>
    </source>
</evidence>
<evidence type="ECO:0000256" key="5">
    <source>
        <dbReference type="PIRSR" id="PIRSR600542-2"/>
    </source>
</evidence>
<dbReference type="PANTHER" id="PTHR22589">
    <property type="entry name" value="CARNITINE O-ACYLTRANSFERASE"/>
    <property type="match status" value="1"/>
</dbReference>
<dbReference type="GO" id="GO:0004092">
    <property type="term" value="F:carnitine O-acetyltransferase activity"/>
    <property type="evidence" value="ECO:0007669"/>
    <property type="project" value="TreeGrafter"/>
</dbReference>
<reference evidence="7 8" key="1">
    <citation type="journal article" date="2023" name="BMC Biol.">
        <title>The compact genome of the sponge Oopsacas minuta (Hexactinellida) is lacking key metazoan core genes.</title>
        <authorList>
            <person name="Santini S."/>
            <person name="Schenkelaars Q."/>
            <person name="Jourda C."/>
            <person name="Duchesne M."/>
            <person name="Belahbib H."/>
            <person name="Rocher C."/>
            <person name="Selva M."/>
            <person name="Riesgo A."/>
            <person name="Vervoort M."/>
            <person name="Leys S.P."/>
            <person name="Kodjabachian L."/>
            <person name="Le Bivic A."/>
            <person name="Borchiellini C."/>
            <person name="Claverie J.M."/>
            <person name="Renard E."/>
        </authorList>
    </citation>
    <scope>NUCLEOTIDE SEQUENCE [LARGE SCALE GENOMIC DNA]</scope>
    <source>
        <strain evidence="7">SPO-2</strain>
    </source>
</reference>
<proteinExistence type="inferred from homology"/>
<sequence length="640" mass="71513">MTSHKPFPKQQSTPILSHVPASAMALPFLSTRSASTTALFTSSGIPRLPVPPLEETLDKYLQVVRPLLSPDQFSKTQKIVEGFRTGAGPDLQKALQERAKVRDSWLHQWWLECAYLGFRLPVVVHSSPGVSTFKQEFSTQNQLVSFCSKVVRSALEFHLDVLEDRLPPDLMGSVALDMSQYSNILASTRIPEKDIDSQRRPSREQSRHILVIHQGRFFKLPVFNREGVLATREAISSQIEAILRQSDTPCKDKVGILTSLHRDKLVTARQELINTPTNVTTLEQIETAIFTLCIDNPTPLVSTSEISHLSDPTETTASRITLHGYGSSVHSANRWFDSGVQFLVGKDGYFGMNYEHSNADAPPVIKLFDKTIAASQEPSDVCACKDPLLADPEELLWEISAVSQQHIAVAREEMDSLVADTDVQCFLFKEFGKDLPKSYRLSPDSFFQVALQLAYYKMHTKTPATYESGSTRKFYQGRTETIRSATMASLEFVQAFTQNVMSNEKLAHLLRQAVEAHRSYTIEAVNGQGVDRHLLGLKLISKEKGVLLPEIFSDPTYSHSLHITLSTSQVPSQHQLTLCFGPVVPDGYGVCYNPRENEFRICVSTFRSCPTTSTAGMIKCIEESLMQMQHTLYLGQPAKL</sequence>
<accession>A0AAV7KKL8</accession>
<feature type="domain" description="Choline/carnitine acyltransferase" evidence="6">
    <location>
        <begin position="48"/>
        <end position="623"/>
    </location>
</feature>
<dbReference type="GO" id="GO:0019254">
    <property type="term" value="P:carnitine metabolic process, CoA-linked"/>
    <property type="evidence" value="ECO:0007669"/>
    <property type="project" value="TreeGrafter"/>
</dbReference>
<feature type="binding site" evidence="5">
    <location>
        <position position="470"/>
    </location>
    <ligand>
        <name>CoA</name>
        <dbReference type="ChEBI" id="CHEBI:57287"/>
    </ligand>
</feature>
<gene>
    <name evidence="7" type="ORF">LOD99_10012</name>
</gene>
<dbReference type="Pfam" id="PF00755">
    <property type="entry name" value="Carn_acyltransf"/>
    <property type="match status" value="1"/>
</dbReference>
<evidence type="ECO:0000256" key="4">
    <source>
        <dbReference type="PIRSR" id="PIRSR600542-1"/>
    </source>
</evidence>
<dbReference type="Gene3D" id="3.30.559.70">
    <property type="entry name" value="Choline/Carnitine o-acyltransferase, domain 2"/>
    <property type="match status" value="1"/>
</dbReference>
<keyword evidence="3" id="KW-0012">Acyltransferase</keyword>
<feature type="binding site" evidence="5">
    <location>
        <begin position="437"/>
        <end position="444"/>
    </location>
    <ligand>
        <name>CoA</name>
        <dbReference type="ChEBI" id="CHEBI:57287"/>
    </ligand>
</feature>
<dbReference type="InterPro" id="IPR039551">
    <property type="entry name" value="Cho/carn_acyl_trans"/>
</dbReference>
<evidence type="ECO:0000256" key="3">
    <source>
        <dbReference type="ARBA" id="ARBA00023315"/>
    </source>
</evidence>
<evidence type="ECO:0000313" key="7">
    <source>
        <dbReference type="EMBL" id="KAI6661345.1"/>
    </source>
</evidence>
<evidence type="ECO:0000313" key="8">
    <source>
        <dbReference type="Proteomes" id="UP001165289"/>
    </source>
</evidence>
<evidence type="ECO:0000259" key="6">
    <source>
        <dbReference type="Pfam" id="PF00755"/>
    </source>
</evidence>